<dbReference type="GO" id="GO:0009786">
    <property type="term" value="P:regulation of asymmetric cell division"/>
    <property type="evidence" value="ECO:0007669"/>
    <property type="project" value="InterPro"/>
</dbReference>
<dbReference type="Gramene" id="TVT98344">
    <property type="protein sequence ID" value="TVT98344"/>
    <property type="gene ID" value="EJB05_56348"/>
</dbReference>
<organism evidence="2 3">
    <name type="scientific">Eragrostis curvula</name>
    <name type="common">weeping love grass</name>
    <dbReference type="NCBI Taxonomy" id="38414"/>
    <lineage>
        <taxon>Eukaryota</taxon>
        <taxon>Viridiplantae</taxon>
        <taxon>Streptophyta</taxon>
        <taxon>Embryophyta</taxon>
        <taxon>Tracheophyta</taxon>
        <taxon>Spermatophyta</taxon>
        <taxon>Magnoliopsida</taxon>
        <taxon>Liliopsida</taxon>
        <taxon>Poales</taxon>
        <taxon>Poaceae</taxon>
        <taxon>PACMAD clade</taxon>
        <taxon>Chloridoideae</taxon>
        <taxon>Eragrostideae</taxon>
        <taxon>Eragrostidinae</taxon>
        <taxon>Eragrostis</taxon>
    </lineage>
</organism>
<reference evidence="2 3" key="1">
    <citation type="journal article" date="2019" name="Sci. Rep.">
        <title>A high-quality genome of Eragrostis curvula grass provides insights into Poaceae evolution and supports new strategies to enhance forage quality.</title>
        <authorList>
            <person name="Carballo J."/>
            <person name="Santos B.A.C.M."/>
            <person name="Zappacosta D."/>
            <person name="Garbus I."/>
            <person name="Selva J.P."/>
            <person name="Gallo C.A."/>
            <person name="Diaz A."/>
            <person name="Albertini E."/>
            <person name="Caccamo M."/>
            <person name="Echenique V."/>
        </authorList>
    </citation>
    <scope>NUCLEOTIDE SEQUENCE [LARGE SCALE GENOMIC DNA]</scope>
    <source>
        <strain evidence="3">cv. Victoria</strain>
        <tissue evidence="2">Leaf</tissue>
    </source>
</reference>
<proteinExistence type="predicted"/>
<keyword evidence="3" id="KW-1185">Reference proteome</keyword>
<gene>
    <name evidence="2" type="ORF">EJB05_56348</name>
</gene>
<dbReference type="PANTHER" id="PTHR33914">
    <property type="entry name" value="18S PRE-RIBOSOMAL ASSEMBLY PROTEIN GAR2-LIKE PROTEIN"/>
    <property type="match status" value="1"/>
</dbReference>
<dbReference type="EMBL" id="RWGY01000871">
    <property type="protein sequence ID" value="TVT98344.1"/>
    <property type="molecule type" value="Genomic_DNA"/>
</dbReference>
<accession>A0A5J9SGD2</accession>
<feature type="region of interest" description="Disordered" evidence="1">
    <location>
        <begin position="346"/>
        <end position="373"/>
    </location>
</feature>
<dbReference type="OrthoDB" id="1911032at2759"/>
<dbReference type="AlphaFoldDB" id="A0A5J9SGD2"/>
<sequence>MFGEAGDEMQRHNLHYLSEAAAKAWTGLEDTVQTMKIDKMVEQTNQSENNFMKIERQNGGKTGHQRIEEGSYDKDVVEIKLPDTVRSSDYGGHFVKDVCIDEGVLADQKTSTANVVDQKVSPSFDSSVRDINGDHGEGIRSESTKSAHELKSQIVTLPAMCATDGNIDEPYSSCKAHELEDNSTVSVFTYSNDEKLSTKQPLHYANGCQQVVTVISEGRENQEPFFDGETTHQVSSSASETSNIHSDVPVGSVANELQTVMPEVGASAELDKGESNQVNHYNPFIAYGSLDDMWEPKYSFPTTVDAASIAPICPVEKTDSFSDLVNRDLRGFDPVAIAEPIFEENTSDSVEASSSTLDVQASEGNNNKRENLTNGMRTDVAHGTVMVASLSTSNAEHSDVNSEGPPKCEIDSAQDIHDFNPRDVEVGTKRSGDNTDINSSTLVQTESVLQQNGHDSAKVTAQSVLRNPFESSFSGPSITSGPLTPSGHIPYSGNISLRSESSTTSARSFAFPV</sequence>
<evidence type="ECO:0000313" key="3">
    <source>
        <dbReference type="Proteomes" id="UP000324897"/>
    </source>
</evidence>
<comment type="caution">
    <text evidence="2">The sequence shown here is derived from an EMBL/GenBank/DDBJ whole genome shotgun (WGS) entry which is preliminary data.</text>
</comment>
<feature type="compositionally biased region" description="Polar residues" evidence="1">
    <location>
        <begin position="347"/>
        <end position="365"/>
    </location>
</feature>
<dbReference type="InterPro" id="IPR040378">
    <property type="entry name" value="BASL"/>
</dbReference>
<dbReference type="Proteomes" id="UP000324897">
    <property type="component" value="Unassembled WGS sequence"/>
</dbReference>
<name>A0A5J9SGD2_9POAL</name>
<dbReference type="PANTHER" id="PTHR33914:SF13">
    <property type="entry name" value="OS04G0467100 PROTEIN"/>
    <property type="match status" value="1"/>
</dbReference>
<evidence type="ECO:0000256" key="1">
    <source>
        <dbReference type="SAM" id="MobiDB-lite"/>
    </source>
</evidence>
<protein>
    <submittedName>
        <fullName evidence="2">Uncharacterized protein</fullName>
    </submittedName>
</protein>
<evidence type="ECO:0000313" key="2">
    <source>
        <dbReference type="EMBL" id="TVT98344.1"/>
    </source>
</evidence>